<keyword evidence="4 6" id="KW-1133">Transmembrane helix</keyword>
<keyword evidence="3 6" id="KW-0812">Transmembrane</keyword>
<dbReference type="PANTHER" id="PTHR11266:SF17">
    <property type="entry name" value="PROTEIN MPV17"/>
    <property type="match status" value="1"/>
</dbReference>
<comment type="subcellular location">
    <subcellularLocation>
        <location evidence="1">Membrane</location>
        <topology evidence="1">Multi-pass membrane protein</topology>
    </subcellularLocation>
</comment>
<reference evidence="8 9" key="1">
    <citation type="journal article" date="2018" name="Sci. Rep.">
        <title>Genome sequence of the cauliflower mushroom Sparassis crispa (Hanabiratake) and its association with beneficial usage.</title>
        <authorList>
            <person name="Kiyama R."/>
            <person name="Furutani Y."/>
            <person name="Kawaguchi K."/>
            <person name="Nakanishi T."/>
        </authorList>
    </citation>
    <scope>NUCLEOTIDE SEQUENCE [LARGE SCALE GENOMIC DNA]</scope>
</reference>
<name>A0A401GZM9_9APHY</name>
<evidence type="ECO:0000256" key="6">
    <source>
        <dbReference type="RuleBase" id="RU363053"/>
    </source>
</evidence>
<dbReference type="GO" id="GO:0005739">
    <property type="term" value="C:mitochondrion"/>
    <property type="evidence" value="ECO:0007669"/>
    <property type="project" value="TreeGrafter"/>
</dbReference>
<keyword evidence="9" id="KW-1185">Reference proteome</keyword>
<dbReference type="InParanoid" id="A0A401GZM9"/>
<evidence type="ECO:0000256" key="7">
    <source>
        <dbReference type="SAM" id="MobiDB-lite"/>
    </source>
</evidence>
<dbReference type="InterPro" id="IPR007248">
    <property type="entry name" value="Mpv17_PMP22"/>
</dbReference>
<dbReference type="GO" id="GO:0016020">
    <property type="term" value="C:membrane"/>
    <property type="evidence" value="ECO:0007669"/>
    <property type="project" value="UniProtKB-SubCell"/>
</dbReference>
<feature type="transmembrane region" description="Helical" evidence="6">
    <location>
        <begin position="48"/>
        <end position="66"/>
    </location>
</feature>
<keyword evidence="5 6" id="KW-0472">Membrane</keyword>
<comment type="similarity">
    <text evidence="2 6">Belongs to the peroxisomal membrane protein PXMP2/4 family.</text>
</comment>
<accession>A0A401GZM9</accession>
<evidence type="ECO:0000256" key="2">
    <source>
        <dbReference type="ARBA" id="ARBA00006824"/>
    </source>
</evidence>
<feature type="transmembrane region" description="Helical" evidence="6">
    <location>
        <begin position="9"/>
        <end position="28"/>
    </location>
</feature>
<evidence type="ECO:0000256" key="3">
    <source>
        <dbReference type="ARBA" id="ARBA00022692"/>
    </source>
</evidence>
<protein>
    <submittedName>
        <fullName evidence="8">Uncharacterized protein</fullName>
    </submittedName>
</protein>
<dbReference type="PANTHER" id="PTHR11266">
    <property type="entry name" value="PEROXISOMAL MEMBRANE PROTEIN 2, PXMP2 MPV17"/>
    <property type="match status" value="1"/>
</dbReference>
<dbReference type="STRING" id="139825.A0A401GZM9"/>
<evidence type="ECO:0000256" key="4">
    <source>
        <dbReference type="ARBA" id="ARBA00022989"/>
    </source>
</evidence>
<gene>
    <name evidence="8" type="ORF">SCP_1103130</name>
</gene>
<organism evidence="8 9">
    <name type="scientific">Sparassis crispa</name>
    <dbReference type="NCBI Taxonomy" id="139825"/>
    <lineage>
        <taxon>Eukaryota</taxon>
        <taxon>Fungi</taxon>
        <taxon>Dikarya</taxon>
        <taxon>Basidiomycota</taxon>
        <taxon>Agaricomycotina</taxon>
        <taxon>Agaricomycetes</taxon>
        <taxon>Polyporales</taxon>
        <taxon>Sparassidaceae</taxon>
        <taxon>Sparassis</taxon>
    </lineage>
</organism>
<sequence>MQFARTARLAFYGGGIFGPLLTKWLQLLNRITFPSPIKGVIYKVWMDQTMFTPAVIGIFFGSMILLEGKGIAQAQERISDVRPPSVHPETRASHRSQACDEAFL</sequence>
<evidence type="ECO:0000313" key="9">
    <source>
        <dbReference type="Proteomes" id="UP000287166"/>
    </source>
</evidence>
<proteinExistence type="inferred from homology"/>
<feature type="region of interest" description="Disordered" evidence="7">
    <location>
        <begin position="82"/>
        <end position="104"/>
    </location>
</feature>
<evidence type="ECO:0000256" key="1">
    <source>
        <dbReference type="ARBA" id="ARBA00004141"/>
    </source>
</evidence>
<dbReference type="AlphaFoldDB" id="A0A401GZM9"/>
<dbReference type="Proteomes" id="UP000287166">
    <property type="component" value="Unassembled WGS sequence"/>
</dbReference>
<dbReference type="GeneID" id="38784553"/>
<evidence type="ECO:0000256" key="5">
    <source>
        <dbReference type="ARBA" id="ARBA00023136"/>
    </source>
</evidence>
<dbReference type="EMBL" id="BFAD01000011">
    <property type="protein sequence ID" value="GBE87636.1"/>
    <property type="molecule type" value="Genomic_DNA"/>
</dbReference>
<evidence type="ECO:0000313" key="8">
    <source>
        <dbReference type="EMBL" id="GBE87636.1"/>
    </source>
</evidence>
<dbReference type="OrthoDB" id="430207at2759"/>
<dbReference type="RefSeq" id="XP_027618549.1">
    <property type="nucleotide sequence ID" value="XM_027762748.1"/>
</dbReference>
<comment type="caution">
    <text evidence="8">The sequence shown here is derived from an EMBL/GenBank/DDBJ whole genome shotgun (WGS) entry which is preliminary data.</text>
</comment>